<feature type="binding site" evidence="6">
    <location>
        <position position="86"/>
    </location>
    <ligand>
        <name>S-adenosyl-L-methionine</name>
        <dbReference type="ChEBI" id="CHEBI:59789"/>
    </ligand>
</feature>
<dbReference type="PANTHER" id="PTHR31760">
    <property type="entry name" value="S-ADENOSYL-L-METHIONINE-DEPENDENT METHYLTRANSFERASES SUPERFAMILY PROTEIN"/>
    <property type="match status" value="1"/>
</dbReference>
<sequence>MEKEAITGKLDLAVRRAARKMGVIPEETGIERLQLYAEELSRWNRAYNLIGRRIGEEGMISLITDSLTPLLIKGLITEQKEILDIGSGAGLPGIPIYLFSGPFPLTLVESQRKKITFLRHTRRHLDLKQVRIYPGRFEEMAHIEDNFSKFDLVLARAVTDPMRILRQAKPVMSQGGRMVLFVGKNDAERLRKASIDLEKSAGLKIEGIRSTESIVGKEHYLVVVAKR</sequence>
<dbReference type="GO" id="GO:0070043">
    <property type="term" value="F:rRNA (guanine-N7-)-methyltransferase activity"/>
    <property type="evidence" value="ECO:0007669"/>
    <property type="project" value="UniProtKB-UniRule"/>
</dbReference>
<dbReference type="PANTHER" id="PTHR31760:SF0">
    <property type="entry name" value="S-ADENOSYL-L-METHIONINE-DEPENDENT METHYLTRANSFERASES SUPERFAMILY PROTEIN"/>
    <property type="match status" value="1"/>
</dbReference>
<dbReference type="STRING" id="1797197.A2Y75_10910"/>
<evidence type="ECO:0000256" key="4">
    <source>
        <dbReference type="ARBA" id="ARBA00022679"/>
    </source>
</evidence>
<dbReference type="InterPro" id="IPR029063">
    <property type="entry name" value="SAM-dependent_MTases_sf"/>
</dbReference>
<dbReference type="InterPro" id="IPR003682">
    <property type="entry name" value="rRNA_ssu_MeTfrase_G"/>
</dbReference>
<keyword evidence="3 6" id="KW-0489">Methyltransferase</keyword>
<proteinExistence type="inferred from homology"/>
<dbReference type="GO" id="GO:0005829">
    <property type="term" value="C:cytosol"/>
    <property type="evidence" value="ECO:0007669"/>
    <property type="project" value="TreeGrafter"/>
</dbReference>
<dbReference type="SUPFAM" id="SSF53335">
    <property type="entry name" value="S-adenosyl-L-methionine-dependent methyltransferases"/>
    <property type="match status" value="1"/>
</dbReference>
<evidence type="ECO:0000313" key="7">
    <source>
        <dbReference type="EMBL" id="OFW59343.1"/>
    </source>
</evidence>
<keyword evidence="5 6" id="KW-0949">S-adenosyl-L-methionine</keyword>
<feature type="binding site" evidence="6">
    <location>
        <position position="91"/>
    </location>
    <ligand>
        <name>S-adenosyl-L-methionine</name>
        <dbReference type="ChEBI" id="CHEBI:59789"/>
    </ligand>
</feature>
<dbReference type="AlphaFoldDB" id="A0A1F2WR69"/>
<dbReference type="Pfam" id="PF02527">
    <property type="entry name" value="GidB"/>
    <property type="match status" value="1"/>
</dbReference>
<feature type="binding site" evidence="6">
    <location>
        <position position="156"/>
    </location>
    <ligand>
        <name>S-adenosyl-L-methionine</name>
        <dbReference type="ChEBI" id="CHEBI:59789"/>
    </ligand>
</feature>
<evidence type="ECO:0000256" key="2">
    <source>
        <dbReference type="ARBA" id="ARBA00022552"/>
    </source>
</evidence>
<comment type="caution">
    <text evidence="7">The sequence shown here is derived from an EMBL/GenBank/DDBJ whole genome shotgun (WGS) entry which is preliminary data.</text>
</comment>
<evidence type="ECO:0000256" key="5">
    <source>
        <dbReference type="ARBA" id="ARBA00022691"/>
    </source>
</evidence>
<keyword evidence="4 6" id="KW-0808">Transferase</keyword>
<organism evidence="7 8">
    <name type="scientific">Candidatus Solincola sediminis</name>
    <dbReference type="NCBI Taxonomy" id="1797199"/>
    <lineage>
        <taxon>Bacteria</taxon>
        <taxon>Bacillati</taxon>
        <taxon>Actinomycetota</taxon>
        <taxon>Candidatus Geothermincolia</taxon>
        <taxon>Candidatus Geothermincolales</taxon>
        <taxon>Candidatus Geothermincolaceae</taxon>
        <taxon>Candidatus Solincola</taxon>
    </lineage>
</organism>
<protein>
    <recommendedName>
        <fullName evidence="6">Ribosomal RNA small subunit methyltransferase G</fullName>
        <ecNumber evidence="6">2.1.1.-</ecNumber>
    </recommendedName>
    <alternativeName>
        <fullName evidence="6">16S rRNA 7-methylguanosine methyltransferase</fullName>
        <shortName evidence="6">16S rRNA m7G methyltransferase</shortName>
    </alternativeName>
</protein>
<comment type="caution">
    <text evidence="6">Lacks conserved residue(s) required for the propagation of feature annotation.</text>
</comment>
<evidence type="ECO:0000256" key="1">
    <source>
        <dbReference type="ARBA" id="ARBA00022490"/>
    </source>
</evidence>
<dbReference type="PIRSF" id="PIRSF003078">
    <property type="entry name" value="GidB"/>
    <property type="match status" value="1"/>
</dbReference>
<dbReference type="Proteomes" id="UP000177876">
    <property type="component" value="Unassembled WGS sequence"/>
</dbReference>
<gene>
    <name evidence="6" type="primary">rsmG</name>
    <name evidence="7" type="ORF">A2Y75_10910</name>
</gene>
<evidence type="ECO:0000313" key="8">
    <source>
        <dbReference type="Proteomes" id="UP000177876"/>
    </source>
</evidence>
<dbReference type="CDD" id="cd02440">
    <property type="entry name" value="AdoMet_MTases"/>
    <property type="match status" value="1"/>
</dbReference>
<comment type="similarity">
    <text evidence="6">Belongs to the methyltransferase superfamily. RNA methyltransferase RsmG family.</text>
</comment>
<keyword evidence="2 6" id="KW-0698">rRNA processing</keyword>
<evidence type="ECO:0000256" key="6">
    <source>
        <dbReference type="HAMAP-Rule" id="MF_00074"/>
    </source>
</evidence>
<accession>A0A1F2WR69</accession>
<comment type="function">
    <text evidence="6">Specifically methylates the N7 position of a guanine in 16S rRNA.</text>
</comment>
<dbReference type="Gene3D" id="3.40.50.150">
    <property type="entry name" value="Vaccinia Virus protein VP39"/>
    <property type="match status" value="1"/>
</dbReference>
<dbReference type="EC" id="2.1.1.-" evidence="6"/>
<evidence type="ECO:0000256" key="3">
    <source>
        <dbReference type="ARBA" id="ARBA00022603"/>
    </source>
</evidence>
<dbReference type="HAMAP" id="MF_00074">
    <property type="entry name" value="16SrRNA_methyltr_G"/>
    <property type="match status" value="1"/>
</dbReference>
<dbReference type="EMBL" id="MELK01000016">
    <property type="protein sequence ID" value="OFW59343.1"/>
    <property type="molecule type" value="Genomic_DNA"/>
</dbReference>
<comment type="subcellular location">
    <subcellularLocation>
        <location evidence="6">Cytoplasm</location>
    </subcellularLocation>
</comment>
<keyword evidence="1 6" id="KW-0963">Cytoplasm</keyword>
<dbReference type="NCBIfam" id="TIGR00138">
    <property type="entry name" value="rsmG_gidB"/>
    <property type="match status" value="1"/>
</dbReference>
<reference evidence="7 8" key="1">
    <citation type="journal article" date="2016" name="Nat. Commun.">
        <title>Thousands of microbial genomes shed light on interconnected biogeochemical processes in an aquifer system.</title>
        <authorList>
            <person name="Anantharaman K."/>
            <person name="Brown C.T."/>
            <person name="Hug L.A."/>
            <person name="Sharon I."/>
            <person name="Castelle C.J."/>
            <person name="Probst A.J."/>
            <person name="Thomas B.C."/>
            <person name="Singh A."/>
            <person name="Wilkins M.J."/>
            <person name="Karaoz U."/>
            <person name="Brodie E.L."/>
            <person name="Williams K.H."/>
            <person name="Hubbard S.S."/>
            <person name="Banfield J.F."/>
        </authorList>
    </citation>
    <scope>NUCLEOTIDE SEQUENCE [LARGE SCALE GENOMIC DNA]</scope>
</reference>
<name>A0A1F2WR69_9ACTN</name>